<comment type="caution">
    <text evidence="3">The sequence shown here is derived from an EMBL/GenBank/DDBJ whole genome shotgun (WGS) entry which is preliminary data.</text>
</comment>
<evidence type="ECO:0000313" key="3">
    <source>
        <dbReference type="EMBL" id="MCA9387092.1"/>
    </source>
</evidence>
<gene>
    <name evidence="3" type="ORF">KC669_03600</name>
</gene>
<sequence>MKKQHIILRSSLVAFALFFSAFTIAFGNIYIKFNGTDNSQVLGANTSSDEKDLIISSDISNIIEQDGFVQATYKFSAKNNKSKPINNLKLKADFNGTFPLNEFNITNIQSEYAFNEEFDGVNKTDLFNDFPVLEPGNVATVNVTVLFDPKGFEGPFENTIFATGLYDGEEIVKESQSNNGEQNQNNVSNNNQPANTNTSPNSNSSNNNTNKPKETPKETNFSERDIKIYLVDTTTRKEFIEITGGEEITFEKGDNPFTLKVDVNPGTIGSVVFGLNGNNRYRVENALPYAIINNSLNHYDAWYPAAGTYNLSITVFSQDGGKGEILGTKQVTFILSGDVPKPVVVELQQESEKETVLTLTESSAKSSFSITLTPVEVTQPEETVDPEIEPLDTTPQEAESDADIVIESTPTTSNSGSSNNSNITGVTIFDDTIKTANLGQVSGVSTQSNEVSLSNPFEENSGSVNGLSASTASVSTGKVLAATGINISQTILIGLIIMIGVIELNAFRTEKKFIENLADHKSLL</sequence>
<feature type="region of interest" description="Disordered" evidence="1">
    <location>
        <begin position="175"/>
        <end position="221"/>
    </location>
</feature>
<dbReference type="AlphaFoldDB" id="A0A955LAF5"/>
<feature type="region of interest" description="Disordered" evidence="1">
    <location>
        <begin position="378"/>
        <end position="399"/>
    </location>
</feature>
<evidence type="ECO:0000256" key="1">
    <source>
        <dbReference type="SAM" id="MobiDB-lite"/>
    </source>
</evidence>
<feature type="compositionally biased region" description="Low complexity" evidence="1">
    <location>
        <begin position="175"/>
        <end position="210"/>
    </location>
</feature>
<evidence type="ECO:0000313" key="4">
    <source>
        <dbReference type="Proteomes" id="UP000714915"/>
    </source>
</evidence>
<keyword evidence="2" id="KW-0812">Transmembrane</keyword>
<dbReference type="EMBL" id="JAGQLF010000046">
    <property type="protein sequence ID" value="MCA9387092.1"/>
    <property type="molecule type" value="Genomic_DNA"/>
</dbReference>
<protein>
    <submittedName>
        <fullName evidence="3">Uncharacterized protein</fullName>
    </submittedName>
</protein>
<feature type="compositionally biased region" description="Basic and acidic residues" evidence="1">
    <location>
        <begin position="211"/>
        <end position="221"/>
    </location>
</feature>
<proteinExistence type="predicted"/>
<keyword evidence="2" id="KW-1133">Transmembrane helix</keyword>
<dbReference type="Proteomes" id="UP000714915">
    <property type="component" value="Unassembled WGS sequence"/>
</dbReference>
<feature type="transmembrane region" description="Helical" evidence="2">
    <location>
        <begin position="479"/>
        <end position="502"/>
    </location>
</feature>
<name>A0A955LAF5_9BACT</name>
<accession>A0A955LAF5</accession>
<keyword evidence="2" id="KW-0472">Membrane</keyword>
<reference evidence="3" key="2">
    <citation type="journal article" date="2021" name="Microbiome">
        <title>Successional dynamics and alternative stable states in a saline activated sludge microbial community over 9 years.</title>
        <authorList>
            <person name="Wang Y."/>
            <person name="Ye J."/>
            <person name="Ju F."/>
            <person name="Liu L."/>
            <person name="Boyd J.A."/>
            <person name="Deng Y."/>
            <person name="Parks D.H."/>
            <person name="Jiang X."/>
            <person name="Yin X."/>
            <person name="Woodcroft B.J."/>
            <person name="Tyson G.W."/>
            <person name="Hugenholtz P."/>
            <person name="Polz M.F."/>
            <person name="Zhang T."/>
        </authorList>
    </citation>
    <scope>NUCLEOTIDE SEQUENCE</scope>
    <source>
        <strain evidence="3">HKST-UBA09</strain>
    </source>
</reference>
<organism evidence="3 4">
    <name type="scientific">Candidatus Dojkabacteria bacterium</name>
    <dbReference type="NCBI Taxonomy" id="2099670"/>
    <lineage>
        <taxon>Bacteria</taxon>
        <taxon>Candidatus Dojkabacteria</taxon>
    </lineage>
</organism>
<evidence type="ECO:0000256" key="2">
    <source>
        <dbReference type="SAM" id="Phobius"/>
    </source>
</evidence>
<reference evidence="3" key="1">
    <citation type="submission" date="2020-04" db="EMBL/GenBank/DDBJ databases">
        <authorList>
            <person name="Zhang T."/>
        </authorList>
    </citation>
    <scope>NUCLEOTIDE SEQUENCE</scope>
    <source>
        <strain evidence="3">HKST-UBA09</strain>
    </source>
</reference>